<dbReference type="Proteomes" id="UP000288805">
    <property type="component" value="Unassembled WGS sequence"/>
</dbReference>
<name>A0A438BTA3_VITVI</name>
<evidence type="ECO:0000313" key="2">
    <source>
        <dbReference type="Proteomes" id="UP000288805"/>
    </source>
</evidence>
<organism evidence="1 2">
    <name type="scientific">Vitis vinifera</name>
    <name type="common">Grape</name>
    <dbReference type="NCBI Taxonomy" id="29760"/>
    <lineage>
        <taxon>Eukaryota</taxon>
        <taxon>Viridiplantae</taxon>
        <taxon>Streptophyta</taxon>
        <taxon>Embryophyta</taxon>
        <taxon>Tracheophyta</taxon>
        <taxon>Spermatophyta</taxon>
        <taxon>Magnoliopsida</taxon>
        <taxon>eudicotyledons</taxon>
        <taxon>Gunneridae</taxon>
        <taxon>Pentapetalae</taxon>
        <taxon>rosids</taxon>
        <taxon>Vitales</taxon>
        <taxon>Vitaceae</taxon>
        <taxon>Viteae</taxon>
        <taxon>Vitis</taxon>
    </lineage>
</organism>
<proteinExistence type="predicted"/>
<dbReference type="EMBL" id="QGNW01002626">
    <property type="protein sequence ID" value="RVW14205.1"/>
    <property type="molecule type" value="Genomic_DNA"/>
</dbReference>
<comment type="caution">
    <text evidence="1">The sequence shown here is derived from an EMBL/GenBank/DDBJ whole genome shotgun (WGS) entry which is preliminary data.</text>
</comment>
<evidence type="ECO:0000313" key="1">
    <source>
        <dbReference type="EMBL" id="RVW14205.1"/>
    </source>
</evidence>
<gene>
    <name evidence="1" type="ORF">CK203_102221</name>
</gene>
<sequence length="241" mass="27004">MAEPLLQISTVVDAQTGKVKGIEVGESFIPLSICHSDGGPQYSLEKGRGRSLHFKLQGRWLKINLDKSKLIPMGKVTNVEELASLMGCKVGKLQPFGKDNISQRVLNSLWISCGAALEKKPHSINCSSICKDRKFGGLNIRRWVIMGKFGEELGGWCSLVRREGHGVGLWNTIRGAWEAFKARTRFFFGNGRRTKFWHDVWWQDAPLKVSQDNFKTGSYMALRSYLGDLKCLGSALRTKIS</sequence>
<accession>A0A438BTA3</accession>
<protein>
    <submittedName>
        <fullName evidence="1">Uncharacterized protein</fullName>
    </submittedName>
</protein>
<reference evidence="1 2" key="1">
    <citation type="journal article" date="2018" name="PLoS Genet.">
        <title>Population sequencing reveals clonal diversity and ancestral inbreeding in the grapevine cultivar Chardonnay.</title>
        <authorList>
            <person name="Roach M.J."/>
            <person name="Johnson D.L."/>
            <person name="Bohlmann J."/>
            <person name="van Vuuren H.J."/>
            <person name="Jones S.J."/>
            <person name="Pretorius I.S."/>
            <person name="Schmidt S.A."/>
            <person name="Borneman A.R."/>
        </authorList>
    </citation>
    <scope>NUCLEOTIDE SEQUENCE [LARGE SCALE GENOMIC DNA]</scope>
    <source>
        <strain evidence="2">cv. Chardonnay</strain>
        <tissue evidence="1">Leaf</tissue>
    </source>
</reference>
<dbReference type="AlphaFoldDB" id="A0A438BTA3"/>